<accession>A0A1H3BKE7</accession>
<dbReference type="InterPro" id="IPR008841">
    <property type="entry name" value="Siphovirus-type_tail_N"/>
</dbReference>
<sequence>MQKVMFKNTKGHSVIFDRTPPFKFGYINGIARTGATAVTSSVYDGDGEEYDHSELEKKQIELGVIISTETMEQLLRAREELIELINPSNGEGELTYWLDGEWVKARVVADGIPDMPVKRKRTVYEAEIIFLMHDPKFYKESQSKGFSTTQGGLHFPLVIPSEVGVDLGYRVINVVQTINNEGHKPCGIQIKIKAAGIVINPTITNITNNQVFRFSSYTMSAGETIIINNTTEMDCRINSIKGDVEEDIINDFDITSKFIKLDVGENTLKYSADVGEEQMEVSIDFTPRYLGI</sequence>
<keyword evidence="4" id="KW-1185">Reference proteome</keyword>
<dbReference type="RefSeq" id="WP_090242831.1">
    <property type="nucleotide sequence ID" value="NZ_FNOU01000002.1"/>
</dbReference>
<evidence type="ECO:0000313" key="4">
    <source>
        <dbReference type="Proteomes" id="UP000199652"/>
    </source>
</evidence>
<feature type="domain" description="Siphovirus-type tail component RIFT-related" evidence="1">
    <location>
        <begin position="34"/>
        <end position="131"/>
    </location>
</feature>
<organism evidence="3 4">
    <name type="scientific">Eubacterium barkeri</name>
    <name type="common">Clostridium barkeri</name>
    <dbReference type="NCBI Taxonomy" id="1528"/>
    <lineage>
        <taxon>Bacteria</taxon>
        <taxon>Bacillati</taxon>
        <taxon>Bacillota</taxon>
        <taxon>Clostridia</taxon>
        <taxon>Eubacteriales</taxon>
        <taxon>Eubacteriaceae</taxon>
        <taxon>Eubacterium</taxon>
    </lineage>
</organism>
<dbReference type="Gene3D" id="2.40.30.200">
    <property type="match status" value="1"/>
</dbReference>
<gene>
    <name evidence="3" type="ORF">SAMN04488579_102108</name>
</gene>
<dbReference type="Proteomes" id="UP000199652">
    <property type="component" value="Unassembled WGS sequence"/>
</dbReference>
<dbReference type="Pfam" id="PF22768">
    <property type="entry name" value="SPP1_Dit"/>
    <property type="match status" value="1"/>
</dbReference>
<feature type="domain" description="Siphovirus-type tail component C-terminal" evidence="2">
    <location>
        <begin position="182"/>
        <end position="289"/>
    </location>
</feature>
<dbReference type="OrthoDB" id="2079081at2"/>
<dbReference type="Gene3D" id="2.60.120.860">
    <property type="match status" value="1"/>
</dbReference>
<evidence type="ECO:0000259" key="1">
    <source>
        <dbReference type="Pfam" id="PF05709"/>
    </source>
</evidence>
<protein>
    <submittedName>
        <fullName evidence="3">Phage tail protein</fullName>
    </submittedName>
</protein>
<evidence type="ECO:0000259" key="2">
    <source>
        <dbReference type="Pfam" id="PF22768"/>
    </source>
</evidence>
<name>A0A1H3BKE7_EUBBA</name>
<dbReference type="InterPro" id="IPR054738">
    <property type="entry name" value="Siphovirus-type_tail_C"/>
</dbReference>
<reference evidence="4" key="1">
    <citation type="submission" date="2016-10" db="EMBL/GenBank/DDBJ databases">
        <authorList>
            <person name="Varghese N."/>
            <person name="Submissions S."/>
        </authorList>
    </citation>
    <scope>NUCLEOTIDE SEQUENCE [LARGE SCALE GENOMIC DNA]</scope>
    <source>
        <strain evidence="4">VPI 5359</strain>
    </source>
</reference>
<dbReference type="Pfam" id="PF05709">
    <property type="entry name" value="Sipho_tail"/>
    <property type="match status" value="1"/>
</dbReference>
<dbReference type="AlphaFoldDB" id="A0A1H3BKE7"/>
<dbReference type="EMBL" id="FNOU01000002">
    <property type="protein sequence ID" value="SDX42221.1"/>
    <property type="molecule type" value="Genomic_DNA"/>
</dbReference>
<evidence type="ECO:0000313" key="3">
    <source>
        <dbReference type="EMBL" id="SDX42221.1"/>
    </source>
</evidence>
<dbReference type="STRING" id="1528.SAMN04488579_102108"/>
<proteinExistence type="predicted"/>